<evidence type="ECO:0000256" key="1">
    <source>
        <dbReference type="SAM" id="SignalP"/>
    </source>
</evidence>
<dbReference type="AlphaFoldDB" id="A0A972NXA9"/>
<accession>A0A972NXA9</accession>
<reference evidence="2 3" key="1">
    <citation type="submission" date="2019-11" db="EMBL/GenBank/DDBJ databases">
        <title>Metabolism of dissolved organic matter in forest soils.</title>
        <authorList>
            <person name="Cyle K.T."/>
            <person name="Wilhelm R.C."/>
            <person name="Martinez C.E."/>
        </authorList>
    </citation>
    <scope>NUCLEOTIDE SEQUENCE [LARGE SCALE GENOMIC DNA]</scope>
    <source>
        <strain evidence="2 3">5N</strain>
    </source>
</reference>
<keyword evidence="1" id="KW-0732">Signal</keyword>
<dbReference type="PROSITE" id="PS51257">
    <property type="entry name" value="PROKAR_LIPOPROTEIN"/>
    <property type="match status" value="1"/>
</dbReference>
<dbReference type="RefSeq" id="WP_172177352.1">
    <property type="nucleotide sequence ID" value="NZ_WOEZ01000276.1"/>
</dbReference>
<feature type="signal peptide" evidence="1">
    <location>
        <begin position="1"/>
        <end position="20"/>
    </location>
</feature>
<proteinExistence type="predicted"/>
<name>A0A972NXA9_9BURK</name>
<sequence>MIRLLCVVALAAGLSGCIVAPPYGYAPAPAYGYGYAPGYYAAPSVDVGIGFGGYGHGWRR</sequence>
<dbReference type="EMBL" id="WOEZ01000276">
    <property type="protein sequence ID" value="NPT61563.1"/>
    <property type="molecule type" value="Genomic_DNA"/>
</dbReference>
<evidence type="ECO:0000313" key="2">
    <source>
        <dbReference type="EMBL" id="NPT61563.1"/>
    </source>
</evidence>
<keyword evidence="3" id="KW-1185">Reference proteome</keyword>
<protein>
    <recommendedName>
        <fullName evidence="4">Lipoprotein</fullName>
    </recommendedName>
</protein>
<comment type="caution">
    <text evidence="2">The sequence shown here is derived from an EMBL/GenBank/DDBJ whole genome shotgun (WGS) entry which is preliminary data.</text>
</comment>
<organism evidence="2 3">
    <name type="scientific">Paraburkholderia elongata</name>
    <dbReference type="NCBI Taxonomy" id="2675747"/>
    <lineage>
        <taxon>Bacteria</taxon>
        <taxon>Pseudomonadati</taxon>
        <taxon>Pseudomonadota</taxon>
        <taxon>Betaproteobacteria</taxon>
        <taxon>Burkholderiales</taxon>
        <taxon>Burkholderiaceae</taxon>
        <taxon>Paraburkholderia</taxon>
    </lineage>
</organism>
<evidence type="ECO:0008006" key="4">
    <source>
        <dbReference type="Google" id="ProtNLM"/>
    </source>
</evidence>
<feature type="chain" id="PRO_5037754134" description="Lipoprotein" evidence="1">
    <location>
        <begin position="21"/>
        <end position="60"/>
    </location>
</feature>
<dbReference type="Proteomes" id="UP000655523">
    <property type="component" value="Unassembled WGS sequence"/>
</dbReference>
<evidence type="ECO:0000313" key="3">
    <source>
        <dbReference type="Proteomes" id="UP000655523"/>
    </source>
</evidence>
<gene>
    <name evidence="2" type="ORF">GNZ13_45325</name>
</gene>